<dbReference type="AlphaFoldDB" id="A0A182MFT2"/>
<dbReference type="STRING" id="139723.A0A182MFT2"/>
<dbReference type="EMBL" id="AXCM01006504">
    <property type="status" value="NOT_ANNOTATED_CDS"/>
    <property type="molecule type" value="Genomic_DNA"/>
</dbReference>
<protein>
    <submittedName>
        <fullName evidence="2">Uncharacterized protein</fullName>
    </submittedName>
</protein>
<keyword evidence="3" id="KW-1185">Reference proteome</keyword>
<sequence>MAQYYEIVQQDELKNVYPPLNIDNGFQLVMGDDVQFGSQQVILSQEQSNDIQLVGGVYQTRQQIPQQQQQQQQQLQLQPPQHLQDTTYLRQVNSSLPADTSYMQQGMHAPQTHLQHQQGTGTGTIQQAPQHVLTHHQPAQVILQNQGTAQLVQSQEPQQLQQQQQPEQPTMQQVVYDQHGMQQQQHQTVPLTINQTGGSAVQQHQTKPTQSLQQIQLQHVPQQQRLQLGKNAITITTPQHSQHLQQQQGSTMHLQQSGATGTQIFPGGTRTCFILTKTQQQQHLGGGTQIVTSQQQQQQQQTVQMQTNVVQQSTLIGTTRAVPLQHQQQLKPDAQQQTQIITQQKVSTGQFTQIGTVAPTGDSLLRPRLTRPRNAKPANPRQPRSGATTIGTIQMRGPRPPITAQLISTPIRTSVATSTTAGGLNTQTTQQTVFHGIMAGRN</sequence>
<proteinExistence type="predicted"/>
<evidence type="ECO:0000313" key="3">
    <source>
        <dbReference type="Proteomes" id="UP000075883"/>
    </source>
</evidence>
<evidence type="ECO:0000313" key="2">
    <source>
        <dbReference type="EnsemblMetazoa" id="ACUA017246-PA"/>
    </source>
</evidence>
<reference evidence="3" key="1">
    <citation type="submission" date="2013-09" db="EMBL/GenBank/DDBJ databases">
        <title>The Genome Sequence of Anopheles culicifacies species A.</title>
        <authorList>
            <consortium name="The Broad Institute Genomics Platform"/>
            <person name="Neafsey D.E."/>
            <person name="Besansky N."/>
            <person name="Howell P."/>
            <person name="Walton C."/>
            <person name="Young S.K."/>
            <person name="Zeng Q."/>
            <person name="Gargeya S."/>
            <person name="Fitzgerald M."/>
            <person name="Haas B."/>
            <person name="Abouelleil A."/>
            <person name="Allen A.W."/>
            <person name="Alvarado L."/>
            <person name="Arachchi H.M."/>
            <person name="Berlin A.M."/>
            <person name="Chapman S.B."/>
            <person name="Gainer-Dewar J."/>
            <person name="Goldberg J."/>
            <person name="Griggs A."/>
            <person name="Gujja S."/>
            <person name="Hansen M."/>
            <person name="Howarth C."/>
            <person name="Imamovic A."/>
            <person name="Ireland A."/>
            <person name="Larimer J."/>
            <person name="McCowan C."/>
            <person name="Murphy C."/>
            <person name="Pearson M."/>
            <person name="Poon T.W."/>
            <person name="Priest M."/>
            <person name="Roberts A."/>
            <person name="Saif S."/>
            <person name="Shea T."/>
            <person name="Sisk P."/>
            <person name="Sykes S."/>
            <person name="Wortman J."/>
            <person name="Nusbaum C."/>
            <person name="Birren B."/>
        </authorList>
    </citation>
    <scope>NUCLEOTIDE SEQUENCE [LARGE SCALE GENOMIC DNA]</scope>
    <source>
        <strain evidence="3">A-37</strain>
    </source>
</reference>
<reference evidence="2" key="2">
    <citation type="submission" date="2020-05" db="UniProtKB">
        <authorList>
            <consortium name="EnsemblMetazoa"/>
        </authorList>
    </citation>
    <scope>IDENTIFICATION</scope>
    <source>
        <strain evidence="2">A-37</strain>
    </source>
</reference>
<feature type="region of interest" description="Disordered" evidence="1">
    <location>
        <begin position="367"/>
        <end position="399"/>
    </location>
</feature>
<dbReference type="Proteomes" id="UP000075883">
    <property type="component" value="Unassembled WGS sequence"/>
</dbReference>
<organism evidence="2 3">
    <name type="scientific">Anopheles culicifacies</name>
    <dbReference type="NCBI Taxonomy" id="139723"/>
    <lineage>
        <taxon>Eukaryota</taxon>
        <taxon>Metazoa</taxon>
        <taxon>Ecdysozoa</taxon>
        <taxon>Arthropoda</taxon>
        <taxon>Hexapoda</taxon>
        <taxon>Insecta</taxon>
        <taxon>Pterygota</taxon>
        <taxon>Neoptera</taxon>
        <taxon>Endopterygota</taxon>
        <taxon>Diptera</taxon>
        <taxon>Nematocera</taxon>
        <taxon>Culicoidea</taxon>
        <taxon>Culicidae</taxon>
        <taxon>Anophelinae</taxon>
        <taxon>Anopheles</taxon>
        <taxon>culicifacies species complex</taxon>
    </lineage>
</organism>
<dbReference type="EnsemblMetazoa" id="ACUA017246-RA">
    <property type="protein sequence ID" value="ACUA017246-PA"/>
    <property type="gene ID" value="ACUA017246"/>
</dbReference>
<accession>A0A182MFT2</accession>
<evidence type="ECO:0000256" key="1">
    <source>
        <dbReference type="SAM" id="MobiDB-lite"/>
    </source>
</evidence>
<name>A0A182MFT2_9DIPT</name>
<dbReference type="VEuPathDB" id="VectorBase:ACUA017246"/>